<name>A0A7Z2W0I0_9BURK</name>
<accession>A0A7Z2W0I0</accession>
<dbReference type="KEGG" id="mfy:HH212_22940"/>
<proteinExistence type="predicted"/>
<dbReference type="Proteomes" id="UP000502415">
    <property type="component" value="Chromosome"/>
</dbReference>
<dbReference type="AlphaFoldDB" id="A0A7Z2W0I0"/>
<evidence type="ECO:0000313" key="1">
    <source>
        <dbReference type="EMBL" id="QJE02523.1"/>
    </source>
</evidence>
<dbReference type="EMBL" id="CP051685">
    <property type="protein sequence ID" value="QJE02523.1"/>
    <property type="molecule type" value="Genomic_DNA"/>
</dbReference>
<gene>
    <name evidence="1" type="ORF">HH212_22940</name>
</gene>
<keyword evidence="2" id="KW-1185">Reference proteome</keyword>
<dbReference type="RefSeq" id="WP_170204607.1">
    <property type="nucleotide sequence ID" value="NZ_CP051685.1"/>
</dbReference>
<evidence type="ECO:0000313" key="2">
    <source>
        <dbReference type="Proteomes" id="UP000502415"/>
    </source>
</evidence>
<reference evidence="1 2" key="1">
    <citation type="submission" date="2020-04" db="EMBL/GenBank/DDBJ databases">
        <title>Genome sequencing of novel species.</title>
        <authorList>
            <person name="Heo J."/>
            <person name="Kim S.-J."/>
            <person name="Kim J.-S."/>
            <person name="Hong S.-B."/>
            <person name="Kwon S.-W."/>
        </authorList>
    </citation>
    <scope>NUCLEOTIDE SEQUENCE [LARGE SCALE GENOMIC DNA]</scope>
    <source>
        <strain evidence="1 2">GN2-R2</strain>
    </source>
</reference>
<sequence>MSAKEQENSSCPSQSIELSRFVEGALTGKLRVALILGLTTPVDVFTETARCWKRVEETRLVLGITFAVSRVLPGCADVELDLHSFGDCLEDGVGVVARMLPAALLKRHGIGELRRRHSRAEGRSYLSNGCVHCDALQGRFFEHELGYELAKTLEVEARFEPEWGPLMEHAHNDIYRWWFDERG</sequence>
<organism evidence="1 2">
    <name type="scientific">Massilia forsythiae</name>
    <dbReference type="NCBI Taxonomy" id="2728020"/>
    <lineage>
        <taxon>Bacteria</taxon>
        <taxon>Pseudomonadati</taxon>
        <taxon>Pseudomonadota</taxon>
        <taxon>Betaproteobacteria</taxon>
        <taxon>Burkholderiales</taxon>
        <taxon>Oxalobacteraceae</taxon>
        <taxon>Telluria group</taxon>
        <taxon>Massilia</taxon>
    </lineage>
</organism>
<protein>
    <submittedName>
        <fullName evidence="1">Uncharacterized protein</fullName>
    </submittedName>
</protein>